<dbReference type="InterPro" id="IPR014031">
    <property type="entry name" value="Ketoacyl_synth_C"/>
</dbReference>
<evidence type="ECO:0000313" key="7">
    <source>
        <dbReference type="Proteomes" id="UP000594205"/>
    </source>
</evidence>
<dbReference type="InterPro" id="IPR020841">
    <property type="entry name" value="PKS_Beta-ketoAc_synthase_dom"/>
</dbReference>
<dbReference type="GO" id="GO:0005829">
    <property type="term" value="C:cytosol"/>
    <property type="evidence" value="ECO:0007669"/>
    <property type="project" value="TreeGrafter"/>
</dbReference>
<gene>
    <name evidence="6" type="ORF">IM697_36315</name>
</gene>
<dbReference type="GO" id="GO:0004315">
    <property type="term" value="F:3-oxoacyl-[acyl-carrier-protein] synthase activity"/>
    <property type="evidence" value="ECO:0007669"/>
    <property type="project" value="InterPro"/>
</dbReference>
<dbReference type="CDD" id="cd00834">
    <property type="entry name" value="KAS_I_II"/>
    <property type="match status" value="1"/>
</dbReference>
<dbReference type="RefSeq" id="WP_194040477.1">
    <property type="nucleotide sequence ID" value="NZ_CP063373.1"/>
</dbReference>
<dbReference type="PROSITE" id="PS00606">
    <property type="entry name" value="KS3_1"/>
    <property type="match status" value="1"/>
</dbReference>
<evidence type="ECO:0000256" key="1">
    <source>
        <dbReference type="ARBA" id="ARBA00008467"/>
    </source>
</evidence>
<keyword evidence="3" id="KW-0012">Acyltransferase</keyword>
<protein>
    <submittedName>
        <fullName evidence="6">Beta-ketoacyl-[acyl-carrier-protein] synthase family protein</fullName>
    </submittedName>
</protein>
<dbReference type="FunFam" id="3.40.47.10:FF:000029">
    <property type="entry name" value="3-oxoacyl-[acyl-carrier-protein] synthase 1"/>
    <property type="match status" value="1"/>
</dbReference>
<proteinExistence type="inferred from homology"/>
<dbReference type="FunFam" id="3.40.47.10:FF:000018">
    <property type="entry name" value="3-oxoacyl-[acyl-carrier-protein] synthase 2"/>
    <property type="match status" value="1"/>
</dbReference>
<dbReference type="SMART" id="SM00825">
    <property type="entry name" value="PKS_KS"/>
    <property type="match status" value="1"/>
</dbReference>
<evidence type="ECO:0000256" key="4">
    <source>
        <dbReference type="RuleBase" id="RU003694"/>
    </source>
</evidence>
<dbReference type="PROSITE" id="PS52004">
    <property type="entry name" value="KS3_2"/>
    <property type="match status" value="1"/>
</dbReference>
<dbReference type="InterPro" id="IPR014030">
    <property type="entry name" value="Ketoacyl_synth_N"/>
</dbReference>
<sequence length="423" mass="44913">MTRRVAVTGIGVVAPGGTGVPAFWDLLSGGRTATRGITLFDPEGLRSRIAAECDFDPLAHGLDAEVVERADRYIQFALVAAEEAVTDSGVDFAAEDPWRVAVSLGSAVGGTTRLEHDYVLVSEHGRRWDVDHRAARPELHRAFSPSTLAADIAERFGAQGPVQTVSTGCTSGLDAVGYAFHTIEEGRADVCIAGASDSPISPITMACFDAIKATSPHNDDPEHASRPFDAHRDGFVMGEGAAVLVLEELDHARARGAHVYCEISGYATFGNAYHMTGLTTEGLEMARAIDDALAHARVDPTEIDYVNAHGSGTRQNDRHETAAVKKSLGAHAYDTPMSSIKSMVGHSLGAIGAIEVVACVLALARQVVPPTANYETPDPECDLDYVPRTARSRRLDNVLSVGSGFGGFQSAVLLTGPNGRRRR</sequence>
<dbReference type="PANTHER" id="PTHR11712">
    <property type="entry name" value="POLYKETIDE SYNTHASE-RELATED"/>
    <property type="match status" value="1"/>
</dbReference>
<dbReference type="Proteomes" id="UP000594205">
    <property type="component" value="Chromosome"/>
</dbReference>
<evidence type="ECO:0000259" key="5">
    <source>
        <dbReference type="PROSITE" id="PS52004"/>
    </source>
</evidence>
<dbReference type="KEGG" id="sfeu:IM697_36315"/>
<dbReference type="InterPro" id="IPR018201">
    <property type="entry name" value="Ketoacyl_synth_AS"/>
</dbReference>
<dbReference type="AlphaFoldDB" id="A0A7M2SIB3"/>
<reference evidence="6 7" key="1">
    <citation type="submission" date="2020-10" db="EMBL/GenBank/DDBJ databases">
        <title>Streptomyces ferrugineus complate genome analysis.</title>
        <authorList>
            <person name="Anwar N."/>
        </authorList>
    </citation>
    <scope>NUCLEOTIDE SEQUENCE [LARGE SCALE GENOMIC DNA]</scope>
    <source>
        <strain evidence="6 7">CCTCC AA2014009</strain>
    </source>
</reference>
<dbReference type="NCBIfam" id="NF005589">
    <property type="entry name" value="PRK07314.1"/>
    <property type="match status" value="1"/>
</dbReference>
<organism evidence="6 7">
    <name type="scientific">Streptomyces ferrugineus</name>
    <dbReference type="NCBI Taxonomy" id="1413221"/>
    <lineage>
        <taxon>Bacteria</taxon>
        <taxon>Bacillati</taxon>
        <taxon>Actinomycetota</taxon>
        <taxon>Actinomycetes</taxon>
        <taxon>Kitasatosporales</taxon>
        <taxon>Streptomycetaceae</taxon>
        <taxon>Streptomyces</taxon>
    </lineage>
</organism>
<dbReference type="InterPro" id="IPR000794">
    <property type="entry name" value="Beta-ketoacyl_synthase"/>
</dbReference>
<dbReference type="GO" id="GO:0030497">
    <property type="term" value="P:fatty acid elongation"/>
    <property type="evidence" value="ECO:0007669"/>
    <property type="project" value="UniProtKB-ARBA"/>
</dbReference>
<evidence type="ECO:0000313" key="6">
    <source>
        <dbReference type="EMBL" id="QOV35475.1"/>
    </source>
</evidence>
<comment type="similarity">
    <text evidence="1 4">Belongs to the thiolase-like superfamily. Beta-ketoacyl-ACP synthases family.</text>
</comment>
<dbReference type="SUPFAM" id="SSF53901">
    <property type="entry name" value="Thiolase-like"/>
    <property type="match status" value="2"/>
</dbReference>
<dbReference type="Pfam" id="PF00109">
    <property type="entry name" value="ketoacyl-synt"/>
    <property type="match status" value="1"/>
</dbReference>
<keyword evidence="2 4" id="KW-0808">Transferase</keyword>
<dbReference type="Pfam" id="PF02801">
    <property type="entry name" value="Ketoacyl-synt_C"/>
    <property type="match status" value="1"/>
</dbReference>
<name>A0A7M2SIB3_9ACTN</name>
<feature type="domain" description="Ketosynthase family 3 (KS3)" evidence="5">
    <location>
        <begin position="2"/>
        <end position="416"/>
    </location>
</feature>
<evidence type="ECO:0000256" key="2">
    <source>
        <dbReference type="ARBA" id="ARBA00022679"/>
    </source>
</evidence>
<accession>A0A7M2SIB3</accession>
<keyword evidence="7" id="KW-1185">Reference proteome</keyword>
<dbReference type="PANTHER" id="PTHR11712:SF336">
    <property type="entry name" value="3-OXOACYL-[ACYL-CARRIER-PROTEIN] SYNTHASE, MITOCHONDRIAL"/>
    <property type="match status" value="1"/>
</dbReference>
<dbReference type="Gene3D" id="3.40.47.10">
    <property type="match status" value="2"/>
</dbReference>
<evidence type="ECO:0000256" key="3">
    <source>
        <dbReference type="ARBA" id="ARBA00023315"/>
    </source>
</evidence>
<dbReference type="EMBL" id="CP063373">
    <property type="protein sequence ID" value="QOV35475.1"/>
    <property type="molecule type" value="Genomic_DNA"/>
</dbReference>
<dbReference type="InterPro" id="IPR016039">
    <property type="entry name" value="Thiolase-like"/>
</dbReference>